<keyword evidence="8" id="KW-1133">Transmembrane helix</keyword>
<dbReference type="EC" id="2.7.13.3" evidence="2"/>
<reference evidence="12 13" key="1">
    <citation type="submission" date="2016-10" db="EMBL/GenBank/DDBJ databases">
        <authorList>
            <person name="de Groot N.N."/>
        </authorList>
    </citation>
    <scope>NUCLEOTIDE SEQUENCE [LARGE SCALE GENOMIC DNA]</scope>
    <source>
        <strain>GEY</strain>
        <strain evidence="13">DSM 9560</strain>
    </source>
</reference>
<comment type="catalytic activity">
    <reaction evidence="1">
        <text>ATP + protein L-histidine = ADP + protein N-phospho-L-histidine.</text>
        <dbReference type="EC" id="2.7.13.3"/>
    </reaction>
</comment>
<evidence type="ECO:0000256" key="9">
    <source>
        <dbReference type="SAM" id="SignalP"/>
    </source>
</evidence>
<gene>
    <name evidence="12" type="ORF">SAMN04488541_101359</name>
</gene>
<dbReference type="InterPro" id="IPR003594">
    <property type="entry name" value="HATPase_dom"/>
</dbReference>
<feature type="domain" description="Histidine kinase" evidence="10">
    <location>
        <begin position="612"/>
        <end position="827"/>
    </location>
</feature>
<dbReference type="PROSITE" id="PS50113">
    <property type="entry name" value="PAC"/>
    <property type="match status" value="1"/>
</dbReference>
<evidence type="ECO:0000256" key="6">
    <source>
        <dbReference type="ARBA" id="ARBA00023012"/>
    </source>
</evidence>
<evidence type="ECO:0000256" key="3">
    <source>
        <dbReference type="ARBA" id="ARBA00022553"/>
    </source>
</evidence>
<evidence type="ECO:0000256" key="1">
    <source>
        <dbReference type="ARBA" id="ARBA00000085"/>
    </source>
</evidence>
<proteinExistence type="predicted"/>
<evidence type="ECO:0000256" key="8">
    <source>
        <dbReference type="SAM" id="Phobius"/>
    </source>
</evidence>
<feature type="coiled-coil region" evidence="7">
    <location>
        <begin position="413"/>
        <end position="461"/>
    </location>
</feature>
<keyword evidence="8" id="KW-0812">Transmembrane</keyword>
<dbReference type="Gene3D" id="2.60.40.2380">
    <property type="match status" value="1"/>
</dbReference>
<dbReference type="FunFam" id="3.30.565.10:FF:000006">
    <property type="entry name" value="Sensor histidine kinase WalK"/>
    <property type="match status" value="1"/>
</dbReference>
<keyword evidence="4" id="KW-0808">Transferase</keyword>
<dbReference type="PROSITE" id="PS51257">
    <property type="entry name" value="PROKAR_LIPOPROTEIN"/>
    <property type="match status" value="1"/>
</dbReference>
<dbReference type="EMBL" id="FONY01000013">
    <property type="protein sequence ID" value="SFF02966.1"/>
    <property type="molecule type" value="Genomic_DNA"/>
</dbReference>
<dbReference type="Gene3D" id="3.30.450.20">
    <property type="entry name" value="PAS domain"/>
    <property type="match status" value="1"/>
</dbReference>
<dbReference type="STRING" id="1003.SAMN04488541_101359"/>
<dbReference type="Pfam" id="PF07695">
    <property type="entry name" value="7TMR-DISM_7TM"/>
    <property type="match status" value="1"/>
</dbReference>
<dbReference type="InterPro" id="IPR005467">
    <property type="entry name" value="His_kinase_dom"/>
</dbReference>
<dbReference type="InterPro" id="IPR000700">
    <property type="entry name" value="PAS-assoc_C"/>
</dbReference>
<evidence type="ECO:0000256" key="2">
    <source>
        <dbReference type="ARBA" id="ARBA00012438"/>
    </source>
</evidence>
<dbReference type="Gene3D" id="1.10.287.130">
    <property type="match status" value="1"/>
</dbReference>
<dbReference type="InterPro" id="IPR036097">
    <property type="entry name" value="HisK_dim/P_sf"/>
</dbReference>
<keyword evidence="7" id="KW-0175">Coiled coil</keyword>
<dbReference type="PROSITE" id="PS50109">
    <property type="entry name" value="HIS_KIN"/>
    <property type="match status" value="1"/>
</dbReference>
<keyword evidence="9" id="KW-0732">Signal</keyword>
<keyword evidence="13" id="KW-1185">Reference proteome</keyword>
<feature type="transmembrane region" description="Helical" evidence="8">
    <location>
        <begin position="265"/>
        <end position="285"/>
    </location>
</feature>
<dbReference type="SUPFAM" id="SSF55874">
    <property type="entry name" value="ATPase domain of HSP90 chaperone/DNA topoisomerase II/histidine kinase"/>
    <property type="match status" value="1"/>
</dbReference>
<dbReference type="InterPro" id="IPR036890">
    <property type="entry name" value="HATPase_C_sf"/>
</dbReference>
<dbReference type="InterPro" id="IPR003661">
    <property type="entry name" value="HisK_dim/P_dom"/>
</dbReference>
<dbReference type="SMART" id="SM00387">
    <property type="entry name" value="HATPase_c"/>
    <property type="match status" value="1"/>
</dbReference>
<dbReference type="Gene3D" id="3.30.565.10">
    <property type="entry name" value="Histidine kinase-like ATPase, C-terminal domain"/>
    <property type="match status" value="1"/>
</dbReference>
<evidence type="ECO:0000259" key="11">
    <source>
        <dbReference type="PROSITE" id="PS50113"/>
    </source>
</evidence>
<dbReference type="Pfam" id="PF02518">
    <property type="entry name" value="HATPase_c"/>
    <property type="match status" value="1"/>
</dbReference>
<sequence>MEKVAKYVSTKNHCKKLLLSFLFCTFLLGCTASLLAQNEEVVVLKNETDLLLVGKQLYFWEDIDGKLSIEDILSPTYQAKFQKNTTNVFARPASTKVYWIKLTVQNLSSVQAWIEAGSIALWYIDYYTAEAGSYQLKLQTGFFRPEQNKAYPTNLFWLPLPGSSQPQTVYLRIQSLRTMELPLQVGTLLSLHQNKTKTDYIVGGFVGLILMMFLYNLFLLIATKDRVYIWYVLYLFSTIFIFTFLNQYPLLVYLFPKLRYASQQYIISLQNISYLFAAVFAIDFLNFRRHVPYFRVYLLCLLLVMIGVIPCCNILHIIPFPILSLTNQMLVLVLALSLVSVSLYLWITKKERIAKFYAWGWIFFFSSTFSFIFTINGVIPYHFLSRNATFLGVSLEALMFSLALADRIRQMRKSQLESRLAILQKTLENKKLIEQQNIILEQKVKERTAELQEQKHLFENQSIMLEQMSSLARVGGWELDLISQKSTWSKTTKEIHEVPLDFEPSIEKGLAFFKEGKDREKISQAVQQLIEYGTPYNIELKLITAKGNELWVRLIGRAEFEQGVCKRIYGAIYDIDAMKRAEEKIKSQYDILLKHSEKLAQANATKDKLFSIIGHDLRSPINTLLNLLDVISKGFISVEEFQQLLPKVHQNVKTVHHTLENLLQWSYSQMQGIKSAPKQVELHEIVLENIALFTEAAQNKEIQLIYDVPSDYVVFADENQTRLIIRNLLNNAIKFTKKGGTISVFAKREGNFIVLTIKDTGVGMSEEQVASLFKNNTSFSTYGTSGEKGTGLGLMLCKEMVEQNKGKICVESELGKGSAFIFSLPMP</sequence>
<dbReference type="PANTHER" id="PTHR43711">
    <property type="entry name" value="TWO-COMPONENT HISTIDINE KINASE"/>
    <property type="match status" value="1"/>
</dbReference>
<dbReference type="InterPro" id="IPR004358">
    <property type="entry name" value="Sig_transdc_His_kin-like_C"/>
</dbReference>
<feature type="domain" description="PAC" evidence="11">
    <location>
        <begin position="536"/>
        <end position="587"/>
    </location>
</feature>
<dbReference type="InterPro" id="IPR050736">
    <property type="entry name" value="Sensor_HK_Regulatory"/>
</dbReference>
<dbReference type="PANTHER" id="PTHR43711:SF26">
    <property type="entry name" value="SENSOR HISTIDINE KINASE RCSC"/>
    <property type="match status" value="1"/>
</dbReference>
<feature type="signal peptide" evidence="9">
    <location>
        <begin position="1"/>
        <end position="36"/>
    </location>
</feature>
<dbReference type="InterPro" id="IPR035965">
    <property type="entry name" value="PAS-like_dom_sf"/>
</dbReference>
<name>A0A1I2FEM1_9BACT</name>
<protein>
    <recommendedName>
        <fullName evidence="2">histidine kinase</fullName>
        <ecNumber evidence="2">2.7.13.3</ecNumber>
    </recommendedName>
</protein>
<dbReference type="GO" id="GO:0000155">
    <property type="term" value="F:phosphorelay sensor kinase activity"/>
    <property type="evidence" value="ECO:0007669"/>
    <property type="project" value="InterPro"/>
</dbReference>
<dbReference type="AlphaFoldDB" id="A0A1I2FEM1"/>
<evidence type="ECO:0000313" key="12">
    <source>
        <dbReference type="EMBL" id="SFF02966.1"/>
    </source>
</evidence>
<evidence type="ECO:0000256" key="7">
    <source>
        <dbReference type="SAM" id="Coils"/>
    </source>
</evidence>
<evidence type="ECO:0000259" key="10">
    <source>
        <dbReference type="PROSITE" id="PS50109"/>
    </source>
</evidence>
<dbReference type="Pfam" id="PF07696">
    <property type="entry name" value="7TMR-DISMED2"/>
    <property type="match status" value="1"/>
</dbReference>
<feature type="transmembrane region" description="Helical" evidence="8">
    <location>
        <begin position="329"/>
        <end position="347"/>
    </location>
</feature>
<keyword evidence="3" id="KW-0597">Phosphoprotein</keyword>
<evidence type="ECO:0000256" key="5">
    <source>
        <dbReference type="ARBA" id="ARBA00022777"/>
    </source>
</evidence>
<feature type="transmembrane region" description="Helical" evidence="8">
    <location>
        <begin position="200"/>
        <end position="221"/>
    </location>
</feature>
<keyword evidence="5 12" id="KW-0418">Kinase</keyword>
<dbReference type="SUPFAM" id="SSF47384">
    <property type="entry name" value="Homodimeric domain of signal transducing histidine kinase"/>
    <property type="match status" value="1"/>
</dbReference>
<dbReference type="InterPro" id="IPR011622">
    <property type="entry name" value="7TMR_DISM_rcpt_extracell_dom2"/>
</dbReference>
<feature type="transmembrane region" description="Helical" evidence="8">
    <location>
        <begin position="228"/>
        <end position="245"/>
    </location>
</feature>
<dbReference type="PRINTS" id="PR00344">
    <property type="entry name" value="BCTRLSENSOR"/>
</dbReference>
<dbReference type="CDD" id="cd00082">
    <property type="entry name" value="HisKA"/>
    <property type="match status" value="1"/>
</dbReference>
<evidence type="ECO:0000313" key="13">
    <source>
        <dbReference type="Proteomes" id="UP000199513"/>
    </source>
</evidence>
<dbReference type="Proteomes" id="UP000199513">
    <property type="component" value="Unassembled WGS sequence"/>
</dbReference>
<feature type="chain" id="PRO_5011767335" description="histidine kinase" evidence="9">
    <location>
        <begin position="37"/>
        <end position="827"/>
    </location>
</feature>
<accession>A0A1I2FEM1</accession>
<organism evidence="12 13">
    <name type="scientific">Thermoflexibacter ruber</name>
    <dbReference type="NCBI Taxonomy" id="1003"/>
    <lineage>
        <taxon>Bacteria</taxon>
        <taxon>Pseudomonadati</taxon>
        <taxon>Bacteroidota</taxon>
        <taxon>Cytophagia</taxon>
        <taxon>Cytophagales</taxon>
        <taxon>Thermoflexibacteraceae</taxon>
        <taxon>Thermoflexibacter</taxon>
    </lineage>
</organism>
<dbReference type="InterPro" id="IPR011623">
    <property type="entry name" value="7TMR_DISM_rcpt_extracell_dom1"/>
</dbReference>
<evidence type="ECO:0000256" key="4">
    <source>
        <dbReference type="ARBA" id="ARBA00022679"/>
    </source>
</evidence>
<dbReference type="SMART" id="SM00388">
    <property type="entry name" value="HisKA"/>
    <property type="match status" value="1"/>
</dbReference>
<keyword evidence="6" id="KW-0902">Two-component regulatory system</keyword>
<keyword evidence="8" id="KW-0472">Membrane</keyword>
<feature type="transmembrane region" description="Helical" evidence="8">
    <location>
        <begin position="359"/>
        <end position="382"/>
    </location>
</feature>
<dbReference type="SUPFAM" id="SSF55785">
    <property type="entry name" value="PYP-like sensor domain (PAS domain)"/>
    <property type="match status" value="1"/>
</dbReference>
<feature type="transmembrane region" description="Helical" evidence="8">
    <location>
        <begin position="297"/>
        <end position="323"/>
    </location>
</feature>